<dbReference type="GO" id="GO:0051539">
    <property type="term" value="F:4 iron, 4 sulfur cluster binding"/>
    <property type="evidence" value="ECO:0007669"/>
    <property type="project" value="UniProtKB-UniRule"/>
</dbReference>
<evidence type="ECO:0000313" key="16">
    <source>
        <dbReference type="EMBL" id="TDA40205.1"/>
    </source>
</evidence>
<dbReference type="InterPro" id="IPR005839">
    <property type="entry name" value="Methylthiotransferase"/>
</dbReference>
<dbReference type="InterPro" id="IPR002792">
    <property type="entry name" value="TRAM_dom"/>
</dbReference>
<evidence type="ECO:0000256" key="4">
    <source>
        <dbReference type="ARBA" id="ARBA00022679"/>
    </source>
</evidence>
<keyword evidence="9 11" id="KW-0411">Iron-sulfur</keyword>
<keyword evidence="7 11" id="KW-0479">Metal-binding</keyword>
<dbReference type="NCBIfam" id="TIGR01578">
    <property type="entry name" value="MiaB-like-B"/>
    <property type="match status" value="1"/>
</dbReference>
<keyword evidence="3 11" id="KW-0004">4Fe-4S</keyword>
<dbReference type="InterPro" id="IPR023404">
    <property type="entry name" value="rSAM_horseshoe"/>
</dbReference>
<feature type="domain" description="MTTase N-terminal" evidence="13">
    <location>
        <begin position="1"/>
        <end position="109"/>
    </location>
</feature>
<dbReference type="PROSITE" id="PS51449">
    <property type="entry name" value="MTTASE_N"/>
    <property type="match status" value="1"/>
</dbReference>
<evidence type="ECO:0000256" key="7">
    <source>
        <dbReference type="ARBA" id="ARBA00022723"/>
    </source>
</evidence>
<comment type="similarity">
    <text evidence="2 11">Belongs to the methylthiotransferase family. CDKAL1 subfamily.</text>
</comment>
<feature type="domain" description="TRAM" evidence="12">
    <location>
        <begin position="355"/>
        <end position="415"/>
    </location>
</feature>
<evidence type="ECO:0000256" key="10">
    <source>
        <dbReference type="ARBA" id="ARBA00051661"/>
    </source>
</evidence>
<evidence type="ECO:0000313" key="17">
    <source>
        <dbReference type="Proteomes" id="UP000316080"/>
    </source>
</evidence>
<comment type="cofactor">
    <cofactor evidence="11">
        <name>[4Fe-4S] cluster</name>
        <dbReference type="ChEBI" id="CHEBI:49883"/>
    </cofactor>
    <text evidence="11">Binds 1 or 2 [4Fe-4S] cluster. One cluster is coordinated with 3 cysteines and an exchangeable S-adenosyl-L-methionine.</text>
</comment>
<dbReference type="GO" id="GO:0046872">
    <property type="term" value="F:metal ion binding"/>
    <property type="evidence" value="ECO:0007669"/>
    <property type="project" value="UniProtKB-UniRule"/>
</dbReference>
<evidence type="ECO:0000256" key="1">
    <source>
        <dbReference type="ARBA" id="ARBA00002399"/>
    </source>
</evidence>
<evidence type="ECO:0000259" key="14">
    <source>
        <dbReference type="PROSITE" id="PS51918"/>
    </source>
</evidence>
<dbReference type="EC" id="2.8.4.5" evidence="11"/>
<dbReference type="SUPFAM" id="SSF102114">
    <property type="entry name" value="Radical SAM enzymes"/>
    <property type="match status" value="1"/>
</dbReference>
<evidence type="ECO:0000313" key="18">
    <source>
        <dbReference type="Proteomes" id="UP000317265"/>
    </source>
</evidence>
<dbReference type="InterPro" id="IPR006466">
    <property type="entry name" value="MiaB-like_arc_euk"/>
</dbReference>
<keyword evidence="6 11" id="KW-0819">tRNA processing</keyword>
<gene>
    <name evidence="16" type="ORF">DSO09_00975</name>
    <name evidence="15" type="ORF">EF809_03425</name>
</gene>
<accession>A0A520KFE6</accession>
<dbReference type="InterPro" id="IPR006638">
    <property type="entry name" value="Elp3/MiaA/NifB-like_rSAM"/>
</dbReference>
<protein>
    <recommendedName>
        <fullName evidence="11">tRNA-t(6)A37 methylthiotransferase</fullName>
        <ecNumber evidence="11">2.8.4.5</ecNumber>
    </recommendedName>
</protein>
<dbReference type="Proteomes" id="UP000317265">
    <property type="component" value="Unassembled WGS sequence"/>
</dbReference>
<dbReference type="InterPro" id="IPR058240">
    <property type="entry name" value="rSAM_sf"/>
</dbReference>
<dbReference type="InterPro" id="IPR013848">
    <property type="entry name" value="Methylthiotransferase_N"/>
</dbReference>
<dbReference type="SFLD" id="SFLDG01082">
    <property type="entry name" value="B12-binding_domain_containing"/>
    <property type="match status" value="1"/>
</dbReference>
<keyword evidence="5 11" id="KW-0949">S-adenosyl-L-methionine</keyword>
<dbReference type="Gene3D" id="3.40.50.12160">
    <property type="entry name" value="Methylthiotransferase, N-terminal domain"/>
    <property type="match status" value="1"/>
</dbReference>
<dbReference type="PROSITE" id="PS50926">
    <property type="entry name" value="TRAM"/>
    <property type="match status" value="1"/>
</dbReference>
<evidence type="ECO:0000259" key="13">
    <source>
        <dbReference type="PROSITE" id="PS51449"/>
    </source>
</evidence>
<dbReference type="SMART" id="SM00729">
    <property type="entry name" value="Elp3"/>
    <property type="match status" value="1"/>
</dbReference>
<evidence type="ECO:0000256" key="5">
    <source>
        <dbReference type="ARBA" id="ARBA00022691"/>
    </source>
</evidence>
<sequence>MRVYIKTFGCSANKIEEEIIRRKLISSGFYITDSINDADVIIVNTCTVRTETDLKIMKYLSSINKTNKKIIVTGCMASAQPALIAKNFPSCSIISPISKIDEAIKNNIKICLDKEKPIDSFPYINGIKASILIARGCLGNCSYCIVRIAKGTLKSIHYDIIKNNLLEALNYGAKEIRISAQDTGVYGYDIGVNLAFLLNKLIEIPKDFIMRIGMFKPSSVLPFLNQLLDLYSSEKIYKFIHIPVQSGSNKILEKMNRGYNIETFKKVLNAFRERFPNITLYTDIIVGFPGEEEYEFNETYKLLMEIKPDKTHISRFTPRPHTLAAAMPQVPEYIKKKRSKELSRITKEIQLENNSKWIGKIVEALVIERNNNRILARTKEYKNIILPNCNISLGEKIEVMIDDATPFCLIGRITKR</sequence>
<dbReference type="FunFam" id="3.40.50.12160:FF:000003">
    <property type="entry name" value="CDK5 regulatory subunit-associated protein 1"/>
    <property type="match status" value="1"/>
</dbReference>
<proteinExistence type="inferred from homology"/>
<keyword evidence="8 11" id="KW-0408">Iron</keyword>
<feature type="domain" description="Radical SAM core" evidence="14">
    <location>
        <begin position="123"/>
        <end position="352"/>
    </location>
</feature>
<dbReference type="AlphaFoldDB" id="A0A520KFE6"/>
<evidence type="ECO:0000256" key="11">
    <source>
        <dbReference type="RuleBase" id="RU368081"/>
    </source>
</evidence>
<evidence type="ECO:0000256" key="3">
    <source>
        <dbReference type="ARBA" id="ARBA00022485"/>
    </source>
</evidence>
<dbReference type="PROSITE" id="PS51918">
    <property type="entry name" value="RADICAL_SAM"/>
    <property type="match status" value="1"/>
</dbReference>
<dbReference type="PROSITE" id="PS01278">
    <property type="entry name" value="MTTASE_RADICAL"/>
    <property type="match status" value="1"/>
</dbReference>
<evidence type="ECO:0000313" key="15">
    <source>
        <dbReference type="EMBL" id="RZN56181.1"/>
    </source>
</evidence>
<dbReference type="InterPro" id="IPR007197">
    <property type="entry name" value="rSAM"/>
</dbReference>
<dbReference type="CDD" id="cd01335">
    <property type="entry name" value="Radical_SAM"/>
    <property type="match status" value="1"/>
</dbReference>
<reference evidence="15 17" key="2">
    <citation type="journal article" date="2019" name="Nat. Microbiol.">
        <title>Wide diversity of methane and short-chain alkane metabolisms in uncultured archaea.</title>
        <authorList>
            <person name="Borrel G."/>
            <person name="Adam P.S."/>
            <person name="McKay L.J."/>
            <person name="Chen L.X."/>
            <person name="Sierra-Garcia I.N."/>
            <person name="Sieber C.M."/>
            <person name="Letourneur Q."/>
            <person name="Ghozlane A."/>
            <person name="Andersen G.L."/>
            <person name="Li W.J."/>
            <person name="Hallam S.J."/>
            <person name="Muyzer G."/>
            <person name="de Oliveira V.M."/>
            <person name="Inskeep W.P."/>
            <person name="Banfield J.F."/>
            <person name="Gribaldo S."/>
        </authorList>
    </citation>
    <scope>NUCLEOTIDE SEQUENCE [LARGE SCALE GENOMIC DNA]</scope>
    <source>
        <strain evidence="15">Verst-YHS</strain>
    </source>
</reference>
<dbReference type="Pfam" id="PF00919">
    <property type="entry name" value="UPF0004"/>
    <property type="match status" value="1"/>
</dbReference>
<dbReference type="Pfam" id="PF01938">
    <property type="entry name" value="TRAM"/>
    <property type="match status" value="1"/>
</dbReference>
<dbReference type="PANTHER" id="PTHR11918">
    <property type="entry name" value="RADICAL SAM PROTEINS"/>
    <property type="match status" value="1"/>
</dbReference>
<dbReference type="InterPro" id="IPR020612">
    <property type="entry name" value="Methylthiotransferase_CS"/>
</dbReference>
<keyword evidence="4 11" id="KW-0808">Transferase</keyword>
<evidence type="ECO:0000256" key="2">
    <source>
        <dbReference type="ARBA" id="ARBA00008616"/>
    </source>
</evidence>
<name>A0A520KFE6_9CREN</name>
<dbReference type="NCBIfam" id="TIGR00089">
    <property type="entry name" value="MiaB/RimO family radical SAM methylthiotransferase"/>
    <property type="match status" value="1"/>
</dbReference>
<evidence type="ECO:0000256" key="8">
    <source>
        <dbReference type="ARBA" id="ARBA00023004"/>
    </source>
</evidence>
<dbReference type="GO" id="GO:0035598">
    <property type="term" value="F:tRNA (N(6)-L-threonylcarbamoyladenosine(37)-C(2))-methylthiotransferase activity"/>
    <property type="evidence" value="ECO:0007669"/>
    <property type="project" value="UniProtKB-UniRule"/>
</dbReference>
<evidence type="ECO:0000259" key="12">
    <source>
        <dbReference type="PROSITE" id="PS50926"/>
    </source>
</evidence>
<evidence type="ECO:0000256" key="6">
    <source>
        <dbReference type="ARBA" id="ARBA00022694"/>
    </source>
</evidence>
<dbReference type="Gene3D" id="3.80.30.20">
    <property type="entry name" value="tm_1862 like domain"/>
    <property type="match status" value="1"/>
</dbReference>
<dbReference type="InterPro" id="IPR038135">
    <property type="entry name" value="Methylthiotransferase_N_sf"/>
</dbReference>
<dbReference type="Proteomes" id="UP000316080">
    <property type="component" value="Unassembled WGS sequence"/>
</dbReference>
<dbReference type="EMBL" id="QNVI01000012">
    <property type="protein sequence ID" value="TDA40205.1"/>
    <property type="molecule type" value="Genomic_DNA"/>
</dbReference>
<reference evidence="16 18" key="1">
    <citation type="journal article" date="2019" name="Nat. Microbiol.">
        <title>Expanding anaerobic alkane metabolism in the domain of Archaea.</title>
        <authorList>
            <person name="Wang Y."/>
            <person name="Wegener G."/>
            <person name="Hou J."/>
            <person name="Wang F."/>
            <person name="Xiao X."/>
        </authorList>
    </citation>
    <scope>NUCLEOTIDE SEQUENCE [LARGE SCALE GENOMIC DNA]</scope>
    <source>
        <strain evidence="16">WYZ-LMO11</strain>
    </source>
</reference>
<dbReference type="Pfam" id="PF04055">
    <property type="entry name" value="Radical_SAM"/>
    <property type="match status" value="1"/>
</dbReference>
<evidence type="ECO:0000256" key="9">
    <source>
        <dbReference type="ARBA" id="ARBA00023014"/>
    </source>
</evidence>
<comment type="function">
    <text evidence="1 11">Catalyzes the methylthiolation of N6-threonylcarbamoyladenosine (t(6)A), leading to the formation of 2-methylthio-N6-threonylcarbamoyladenosine (ms(2)t(6)A) at position 37 in tRNAs that read codons beginning with adenine.</text>
</comment>
<comment type="catalytic activity">
    <reaction evidence="10 11">
        <text>N(6)-L-threonylcarbamoyladenosine(37) in tRNA + (sulfur carrier)-SH + AH2 + 2 S-adenosyl-L-methionine = 2-methylsulfanyl-N(6)-L-threonylcarbamoyladenosine(37) in tRNA + (sulfur carrier)-H + 5'-deoxyadenosine + L-methionine + A + S-adenosyl-L-homocysteine + 2 H(+)</text>
        <dbReference type="Rhea" id="RHEA:37075"/>
        <dbReference type="Rhea" id="RHEA-COMP:10163"/>
        <dbReference type="Rhea" id="RHEA-COMP:11092"/>
        <dbReference type="Rhea" id="RHEA-COMP:14737"/>
        <dbReference type="Rhea" id="RHEA-COMP:14739"/>
        <dbReference type="ChEBI" id="CHEBI:13193"/>
        <dbReference type="ChEBI" id="CHEBI:15378"/>
        <dbReference type="ChEBI" id="CHEBI:17319"/>
        <dbReference type="ChEBI" id="CHEBI:17499"/>
        <dbReference type="ChEBI" id="CHEBI:29917"/>
        <dbReference type="ChEBI" id="CHEBI:57844"/>
        <dbReference type="ChEBI" id="CHEBI:57856"/>
        <dbReference type="ChEBI" id="CHEBI:59789"/>
        <dbReference type="ChEBI" id="CHEBI:64428"/>
        <dbReference type="ChEBI" id="CHEBI:74418"/>
        <dbReference type="ChEBI" id="CHEBI:74420"/>
        <dbReference type="EC" id="2.8.4.5"/>
    </reaction>
</comment>
<comment type="caution">
    <text evidence="15">The sequence shown here is derived from an EMBL/GenBank/DDBJ whole genome shotgun (WGS) entry which is preliminary data.</text>
</comment>
<organism evidence="15 17">
    <name type="scientific">Thermoproteota archaeon</name>
    <dbReference type="NCBI Taxonomy" id="2056631"/>
    <lineage>
        <taxon>Archaea</taxon>
        <taxon>Thermoproteota</taxon>
    </lineage>
</organism>
<dbReference type="PANTHER" id="PTHR11918:SF45">
    <property type="entry name" value="THREONYLCARBAMOYLADENOSINE TRNA METHYLTHIOTRANSFERASE"/>
    <property type="match status" value="1"/>
</dbReference>
<dbReference type="FunFam" id="3.80.30.20:FF:000002">
    <property type="entry name" value="threonylcarbamoyladenosine tRNA methylthiotransferase isoform X2"/>
    <property type="match status" value="1"/>
</dbReference>
<dbReference type="SFLD" id="SFLDS00029">
    <property type="entry name" value="Radical_SAM"/>
    <property type="match status" value="1"/>
</dbReference>
<dbReference type="EMBL" id="RXIH01000028">
    <property type="protein sequence ID" value="RZN56181.1"/>
    <property type="molecule type" value="Genomic_DNA"/>
</dbReference>